<dbReference type="GO" id="GO:0005634">
    <property type="term" value="C:nucleus"/>
    <property type="evidence" value="ECO:0007669"/>
    <property type="project" value="TreeGrafter"/>
</dbReference>
<evidence type="ECO:0000313" key="4">
    <source>
        <dbReference type="EMBL" id="KAK0326379.1"/>
    </source>
</evidence>
<proteinExistence type="predicted"/>
<comment type="caution">
    <text evidence="4">The sequence shown here is derived from an EMBL/GenBank/DDBJ whole genome shotgun (WGS) entry which is preliminary data.</text>
</comment>
<feature type="region of interest" description="Disordered" evidence="1">
    <location>
        <begin position="358"/>
        <end position="397"/>
    </location>
</feature>
<organism evidence="4 5">
    <name type="scientific">Friedmanniomyces endolithicus</name>
    <dbReference type="NCBI Taxonomy" id="329885"/>
    <lineage>
        <taxon>Eukaryota</taxon>
        <taxon>Fungi</taxon>
        <taxon>Dikarya</taxon>
        <taxon>Ascomycota</taxon>
        <taxon>Pezizomycotina</taxon>
        <taxon>Dothideomycetes</taxon>
        <taxon>Dothideomycetidae</taxon>
        <taxon>Mycosphaerellales</taxon>
        <taxon>Teratosphaeriaceae</taxon>
        <taxon>Friedmanniomyces</taxon>
    </lineage>
</organism>
<evidence type="ECO:0000256" key="2">
    <source>
        <dbReference type="SAM" id="SignalP"/>
    </source>
</evidence>
<protein>
    <recommendedName>
        <fullName evidence="3">Cyclin-D1-binding protein 1-like N-terminal domain-containing protein</fullName>
    </recommendedName>
</protein>
<feature type="domain" description="Cyclin-D1-binding protein 1-like N-terminal" evidence="3">
    <location>
        <begin position="54"/>
        <end position="201"/>
    </location>
</feature>
<name>A0AAN6FZL3_9PEZI</name>
<sequence>MPPNTADTKALQILLTTTLTQLASSAVFLSPSSPTTTALTTSPIANPPNPLHVLRDAALLVKAHTTKLSLLAITAPFTPSAISKVLRQLAAESLPAMLSAVHICRQEHAVWGTMMATEAQSRVRRVYKEMETLLQQILALSQGQGHSSTTRNSLSSTAVVWETCDALVALSTLGISGLAVQKAEQYRDTVQDAIEELREWAAGEDQETEGHDALLDDNDEGVEGDRDSLMEEMFHAANSLPADRMELKDLVEEAGRRLKRVVLLYTAVVKRRLKTFEERDATVGRLDEAVEGLRRIPHLVDELAACFYDLDEEKARAALDKSVKEAMAVATVMREGWSGGSDEFSAWSMKWKDANQLPDPRPRPHILIPKAPIDEPTPHSANTANPARPSTAPQPYTVFNPAPDEAVCCTAVAVILPLSLELILPPVALAADPVALPAAVDSVAVAVEDPAPALPTLAQAPNPTAAAVYVLPAALNALEHTWFESWITPSKSVLVQVEWQRQGMAAAWIAVWPVVHWQR</sequence>
<dbReference type="PANTHER" id="PTHR15492:SF1">
    <property type="entry name" value="CYCLIN-D1-BINDING PROTEIN 1"/>
    <property type="match status" value="1"/>
</dbReference>
<evidence type="ECO:0000313" key="5">
    <source>
        <dbReference type="Proteomes" id="UP001168146"/>
    </source>
</evidence>
<dbReference type="InterPro" id="IPR049317">
    <property type="entry name" value="GCIP-like_N"/>
</dbReference>
<evidence type="ECO:0000256" key="1">
    <source>
        <dbReference type="SAM" id="MobiDB-lite"/>
    </source>
</evidence>
<dbReference type="EMBL" id="JASUXU010000004">
    <property type="protein sequence ID" value="KAK0326379.1"/>
    <property type="molecule type" value="Genomic_DNA"/>
</dbReference>
<dbReference type="PANTHER" id="PTHR15492">
    <property type="entry name" value="CYCLIN D1-BINDING PROTEIN 1"/>
    <property type="match status" value="1"/>
</dbReference>
<feature type="chain" id="PRO_5042855427" description="Cyclin-D1-binding protein 1-like N-terminal domain-containing protein" evidence="2">
    <location>
        <begin position="26"/>
        <end position="519"/>
    </location>
</feature>
<accession>A0AAN6FZL3</accession>
<dbReference type="AlphaFoldDB" id="A0AAN6FZL3"/>
<feature type="signal peptide" evidence="2">
    <location>
        <begin position="1"/>
        <end position="25"/>
    </location>
</feature>
<dbReference type="Pfam" id="PF13324">
    <property type="entry name" value="GCIP_N"/>
    <property type="match status" value="1"/>
</dbReference>
<evidence type="ECO:0000259" key="3">
    <source>
        <dbReference type="Pfam" id="PF13324"/>
    </source>
</evidence>
<gene>
    <name evidence="4" type="ORF">LTR82_002219</name>
</gene>
<keyword evidence="2" id="KW-0732">Signal</keyword>
<dbReference type="Gene3D" id="1.20.1410.10">
    <property type="entry name" value="I/LWEQ domain"/>
    <property type="match status" value="1"/>
</dbReference>
<dbReference type="InterPro" id="IPR026907">
    <property type="entry name" value="GCIP-like"/>
</dbReference>
<dbReference type="Gene3D" id="1.20.1420.10">
    <property type="entry name" value="Talin, central domain"/>
    <property type="match status" value="1"/>
</dbReference>
<reference evidence="4" key="1">
    <citation type="submission" date="2021-12" db="EMBL/GenBank/DDBJ databases">
        <title>Black yeast isolated from Biological Soil Crust.</title>
        <authorList>
            <person name="Kurbessoian T."/>
        </authorList>
    </citation>
    <scope>NUCLEOTIDE SEQUENCE</scope>
    <source>
        <strain evidence="4">CCFEE 5208</strain>
    </source>
</reference>
<dbReference type="Proteomes" id="UP001168146">
    <property type="component" value="Unassembled WGS sequence"/>
</dbReference>